<gene>
    <name evidence="2" type="primary">DYNLRB2</name>
</gene>
<dbReference type="Proteomes" id="UP000694402">
    <property type="component" value="Unassembled WGS sequence"/>
</dbReference>
<accession>A0AAZ3PAR8</accession>
<dbReference type="GO" id="GO:1901096">
    <property type="term" value="P:regulation of autophagosome maturation"/>
    <property type="evidence" value="ECO:0007669"/>
    <property type="project" value="TreeGrafter"/>
</dbReference>
<dbReference type="InterPro" id="IPR045820">
    <property type="entry name" value="CLEC16A/TT9_C"/>
</dbReference>
<keyword evidence="3" id="KW-1185">Reference proteome</keyword>
<dbReference type="GO" id="GO:0005770">
    <property type="term" value="C:late endosome"/>
    <property type="evidence" value="ECO:0007669"/>
    <property type="project" value="TreeGrafter"/>
</dbReference>
<dbReference type="GO" id="GO:0005794">
    <property type="term" value="C:Golgi apparatus"/>
    <property type="evidence" value="ECO:0007669"/>
    <property type="project" value="TreeGrafter"/>
</dbReference>
<proteinExistence type="predicted"/>
<dbReference type="InterPro" id="IPR039272">
    <property type="entry name" value="CLEC16A/TT9"/>
</dbReference>
<name>A0AAZ3PAR8_ONCTS</name>
<dbReference type="GO" id="GO:0016197">
    <property type="term" value="P:endosomal transport"/>
    <property type="evidence" value="ECO:0007669"/>
    <property type="project" value="TreeGrafter"/>
</dbReference>
<reference evidence="3" key="1">
    <citation type="journal article" date="2018" name="PLoS ONE">
        <title>Chinook salmon (Oncorhynchus tshawytscha) genome and transcriptome.</title>
        <authorList>
            <person name="Christensen K.A."/>
            <person name="Leong J.S."/>
            <person name="Sakhrani D."/>
            <person name="Biagi C.A."/>
            <person name="Minkley D.R."/>
            <person name="Withler R.E."/>
            <person name="Rondeau E.B."/>
            <person name="Koop B.F."/>
            <person name="Devlin R.H."/>
        </authorList>
    </citation>
    <scope>NUCLEOTIDE SEQUENCE [LARGE SCALE GENOMIC DNA]</scope>
</reference>
<dbReference type="GO" id="GO:0007034">
    <property type="term" value="P:vacuolar transport"/>
    <property type="evidence" value="ECO:0007669"/>
    <property type="project" value="TreeGrafter"/>
</dbReference>
<evidence type="ECO:0000313" key="3">
    <source>
        <dbReference type="Proteomes" id="UP000694402"/>
    </source>
</evidence>
<feature type="domain" description="CLEC16A/TT9 C-terminal" evidence="1">
    <location>
        <begin position="1"/>
        <end position="54"/>
    </location>
</feature>
<organism evidence="2 3">
    <name type="scientific">Oncorhynchus tshawytscha</name>
    <name type="common">Chinook salmon</name>
    <name type="synonym">Salmo tshawytscha</name>
    <dbReference type="NCBI Taxonomy" id="74940"/>
    <lineage>
        <taxon>Eukaryota</taxon>
        <taxon>Metazoa</taxon>
        <taxon>Chordata</taxon>
        <taxon>Craniata</taxon>
        <taxon>Vertebrata</taxon>
        <taxon>Euteleostomi</taxon>
        <taxon>Actinopterygii</taxon>
        <taxon>Neopterygii</taxon>
        <taxon>Teleostei</taxon>
        <taxon>Protacanthopterygii</taxon>
        <taxon>Salmoniformes</taxon>
        <taxon>Salmonidae</taxon>
        <taxon>Salmoninae</taxon>
        <taxon>Oncorhynchus</taxon>
    </lineage>
</organism>
<reference evidence="2" key="3">
    <citation type="submission" date="2025-09" db="UniProtKB">
        <authorList>
            <consortium name="Ensembl"/>
        </authorList>
    </citation>
    <scope>IDENTIFICATION</scope>
</reference>
<dbReference type="Ensembl" id="ENSOTST00005167061.1">
    <property type="protein sequence ID" value="ENSOTSP00005113238.1"/>
    <property type="gene ID" value="ENSOTSG00005066089.1"/>
</dbReference>
<dbReference type="Pfam" id="PF19439">
    <property type="entry name" value="CLEC16A_C"/>
    <property type="match status" value="1"/>
</dbReference>
<dbReference type="PANTHER" id="PTHR21481">
    <property type="entry name" value="PROTEIN CLEC16A"/>
    <property type="match status" value="1"/>
</dbReference>
<sequence length="81" mass="9161">MFEDEYRSMTSKPLNVEYLMMDASVLLPPTGTPLTGIDFVKRLPCGGVEKTRRVTHTHTETHLLPCGGVEKTRRVTHTHTH</sequence>
<dbReference type="PANTHER" id="PTHR21481:SF0">
    <property type="entry name" value="PROTEIN CLEC16A"/>
    <property type="match status" value="1"/>
</dbReference>
<reference evidence="2" key="2">
    <citation type="submission" date="2025-08" db="UniProtKB">
        <authorList>
            <consortium name="Ensembl"/>
        </authorList>
    </citation>
    <scope>IDENTIFICATION</scope>
</reference>
<evidence type="ECO:0000259" key="1">
    <source>
        <dbReference type="Pfam" id="PF19439"/>
    </source>
</evidence>
<protein>
    <recommendedName>
        <fullName evidence="1">CLEC16A/TT9 C-terminal domain-containing protein</fullName>
    </recommendedName>
</protein>
<evidence type="ECO:0000313" key="2">
    <source>
        <dbReference type="Ensembl" id="ENSOTSP00005113238.1"/>
    </source>
</evidence>
<dbReference type="AlphaFoldDB" id="A0AAZ3PAR8"/>